<feature type="chain" id="PRO_5042569747" description="DUF4348 domain-containing protein" evidence="1">
    <location>
        <begin position="23"/>
        <end position="132"/>
    </location>
</feature>
<protein>
    <recommendedName>
        <fullName evidence="4">DUF4348 domain-containing protein</fullName>
    </recommendedName>
</protein>
<sequence length="132" mass="15849">MRTLIPLCLALLLLGCNQFTIAPRNKNSVRREKPSMLLCERIVDFRLEFSRWPVSREDFMGKGKKYYEVMSGIPYHYIHFKTFSDDKMNFTYGDHEQDRNLQKETNKIALNPYGGFIEFYKLNDRFVWKIHQ</sequence>
<feature type="signal peptide" evidence="1">
    <location>
        <begin position="1"/>
        <end position="22"/>
    </location>
</feature>
<evidence type="ECO:0000256" key="1">
    <source>
        <dbReference type="SAM" id="SignalP"/>
    </source>
</evidence>
<gene>
    <name evidence="2" type="ORF">P0Y53_12110</name>
</gene>
<proteinExistence type="predicted"/>
<name>A0AAJ6BJF6_9BACT</name>
<accession>A0AAJ6BJF6</accession>
<reference evidence="2" key="1">
    <citation type="submission" date="2023-03" db="EMBL/GenBank/DDBJ databases">
        <title>Andean soil-derived lignocellulolytic bacterial consortium as a source of novel taxa and putative plastic-active enzymes.</title>
        <authorList>
            <person name="Diaz-Garcia L."/>
            <person name="Chuvochina M."/>
            <person name="Feuerriegel G."/>
            <person name="Bunk B."/>
            <person name="Sproer C."/>
            <person name="Streit W.R."/>
            <person name="Rodriguez L.M."/>
            <person name="Overmann J."/>
            <person name="Jimenez D.J."/>
        </authorList>
    </citation>
    <scope>NUCLEOTIDE SEQUENCE</scope>
    <source>
        <strain evidence="2">MAG 7</strain>
    </source>
</reference>
<dbReference type="Proteomes" id="UP001220610">
    <property type="component" value="Chromosome"/>
</dbReference>
<organism evidence="2 3">
    <name type="scientific">Candidatus Pseudobacter hemicellulosilyticus</name>
    <dbReference type="NCBI Taxonomy" id="3121375"/>
    <lineage>
        <taxon>Bacteria</taxon>
        <taxon>Pseudomonadati</taxon>
        <taxon>Bacteroidota</taxon>
        <taxon>Chitinophagia</taxon>
        <taxon>Chitinophagales</taxon>
        <taxon>Chitinophagaceae</taxon>
        <taxon>Pseudobacter</taxon>
    </lineage>
</organism>
<dbReference type="EMBL" id="CP119311">
    <property type="protein sequence ID" value="WEK38242.1"/>
    <property type="molecule type" value="Genomic_DNA"/>
</dbReference>
<dbReference type="PROSITE" id="PS51257">
    <property type="entry name" value="PROKAR_LIPOPROTEIN"/>
    <property type="match status" value="1"/>
</dbReference>
<evidence type="ECO:0000313" key="2">
    <source>
        <dbReference type="EMBL" id="WEK38242.1"/>
    </source>
</evidence>
<keyword evidence="1" id="KW-0732">Signal</keyword>
<evidence type="ECO:0008006" key="4">
    <source>
        <dbReference type="Google" id="ProtNLM"/>
    </source>
</evidence>
<evidence type="ECO:0000313" key="3">
    <source>
        <dbReference type="Proteomes" id="UP001220610"/>
    </source>
</evidence>
<dbReference type="AlphaFoldDB" id="A0AAJ6BJF6"/>